<dbReference type="InterPro" id="IPR041664">
    <property type="entry name" value="AAA_16"/>
</dbReference>
<dbReference type="AlphaFoldDB" id="X1S7R7"/>
<dbReference type="InterPro" id="IPR027417">
    <property type="entry name" value="P-loop_NTPase"/>
</dbReference>
<feature type="domain" description="Orc1-like AAA ATPase" evidence="1">
    <location>
        <begin position="8"/>
        <end position="70"/>
    </location>
</feature>
<dbReference type="EMBL" id="BARW01021476">
    <property type="protein sequence ID" value="GAI88973.1"/>
    <property type="molecule type" value="Genomic_DNA"/>
</dbReference>
<gene>
    <name evidence="2" type="ORF">S12H4_36072</name>
</gene>
<dbReference type="Pfam" id="PF13191">
    <property type="entry name" value="AAA_16"/>
    <property type="match status" value="1"/>
</dbReference>
<dbReference type="Gene3D" id="3.40.50.300">
    <property type="entry name" value="P-loop containing nucleotide triphosphate hydrolases"/>
    <property type="match status" value="1"/>
</dbReference>
<proteinExistence type="predicted"/>
<evidence type="ECO:0000313" key="2">
    <source>
        <dbReference type="EMBL" id="GAI88973.1"/>
    </source>
</evidence>
<comment type="caution">
    <text evidence="2">The sequence shown here is derived from an EMBL/GenBank/DDBJ whole genome shotgun (WGS) entry which is preliminary data.</text>
</comment>
<sequence length="123" mass="14185">GVTKKIPFCGRQRELNKLIEIAQSIKENKAELCIITGQMGIGKSRLKEEFEKFLSEDGVFKYFETHCSVEIPSPYFPFKFLLARYFEITEYDSSVAIAKKIDESIARRHLSPITVRNAYSSRI</sequence>
<name>X1S7R7_9ZZZZ</name>
<dbReference type="SUPFAM" id="SSF52540">
    <property type="entry name" value="P-loop containing nucleoside triphosphate hydrolases"/>
    <property type="match status" value="1"/>
</dbReference>
<organism evidence="2">
    <name type="scientific">marine sediment metagenome</name>
    <dbReference type="NCBI Taxonomy" id="412755"/>
    <lineage>
        <taxon>unclassified sequences</taxon>
        <taxon>metagenomes</taxon>
        <taxon>ecological metagenomes</taxon>
    </lineage>
</organism>
<protein>
    <recommendedName>
        <fullName evidence="1">Orc1-like AAA ATPase domain-containing protein</fullName>
    </recommendedName>
</protein>
<feature type="non-terminal residue" evidence="2">
    <location>
        <position position="1"/>
    </location>
</feature>
<accession>X1S7R7</accession>
<evidence type="ECO:0000259" key="1">
    <source>
        <dbReference type="Pfam" id="PF13191"/>
    </source>
</evidence>
<reference evidence="2" key="1">
    <citation type="journal article" date="2014" name="Front. Microbiol.">
        <title>High frequency of phylogenetically diverse reductive dehalogenase-homologous genes in deep subseafloor sedimentary metagenomes.</title>
        <authorList>
            <person name="Kawai M."/>
            <person name="Futagami T."/>
            <person name="Toyoda A."/>
            <person name="Takaki Y."/>
            <person name="Nishi S."/>
            <person name="Hori S."/>
            <person name="Arai W."/>
            <person name="Tsubouchi T."/>
            <person name="Morono Y."/>
            <person name="Uchiyama I."/>
            <person name="Ito T."/>
            <person name="Fujiyama A."/>
            <person name="Inagaki F."/>
            <person name="Takami H."/>
        </authorList>
    </citation>
    <scope>NUCLEOTIDE SEQUENCE</scope>
    <source>
        <strain evidence="2">Expedition CK06-06</strain>
    </source>
</reference>